<dbReference type="SUPFAM" id="SSF49503">
    <property type="entry name" value="Cupredoxins"/>
    <property type="match status" value="1"/>
</dbReference>
<dbReference type="GO" id="GO:0005507">
    <property type="term" value="F:copper ion binding"/>
    <property type="evidence" value="ECO:0007669"/>
    <property type="project" value="InterPro"/>
</dbReference>
<organism evidence="3">
    <name type="scientific">Ananas comosus var. bracteatus</name>
    <name type="common">red pineapple</name>
    <dbReference type="NCBI Taxonomy" id="296719"/>
    <lineage>
        <taxon>Eukaryota</taxon>
        <taxon>Viridiplantae</taxon>
        <taxon>Streptophyta</taxon>
        <taxon>Embryophyta</taxon>
        <taxon>Tracheophyta</taxon>
        <taxon>Spermatophyta</taxon>
        <taxon>Magnoliopsida</taxon>
        <taxon>Liliopsida</taxon>
        <taxon>Poales</taxon>
        <taxon>Bromeliaceae</taxon>
        <taxon>Bromelioideae</taxon>
        <taxon>Ananas</taxon>
    </lineage>
</organism>
<dbReference type="CDD" id="cd13849">
    <property type="entry name" value="CuRO_1_LCC_plant"/>
    <property type="match status" value="1"/>
</dbReference>
<dbReference type="Gene3D" id="2.60.40.420">
    <property type="entry name" value="Cupredoxins - blue copper proteins"/>
    <property type="match status" value="1"/>
</dbReference>
<evidence type="ECO:0000313" key="3">
    <source>
        <dbReference type="EMBL" id="CAD1834510.1"/>
    </source>
</evidence>
<reference evidence="3" key="1">
    <citation type="submission" date="2020-07" db="EMBL/GenBank/DDBJ databases">
        <authorList>
            <person name="Lin J."/>
        </authorList>
    </citation>
    <scope>NUCLEOTIDE SEQUENCE</scope>
</reference>
<dbReference type="InterPro" id="IPR045087">
    <property type="entry name" value="Cu-oxidase_fam"/>
</dbReference>
<dbReference type="AlphaFoldDB" id="A0A6V7PUH7"/>
<dbReference type="InterPro" id="IPR008972">
    <property type="entry name" value="Cupredoxin"/>
</dbReference>
<dbReference type="PANTHER" id="PTHR11709">
    <property type="entry name" value="MULTI-COPPER OXIDASE"/>
    <property type="match status" value="1"/>
</dbReference>
<evidence type="ECO:0000256" key="1">
    <source>
        <dbReference type="ARBA" id="ARBA00010609"/>
    </source>
</evidence>
<dbReference type="InterPro" id="IPR011707">
    <property type="entry name" value="Cu-oxidase-like_N"/>
</dbReference>
<protein>
    <recommendedName>
        <fullName evidence="2">Plastocyanin-like domain-containing protein</fullName>
    </recommendedName>
</protein>
<dbReference type="PANTHER" id="PTHR11709:SF9">
    <property type="entry name" value="LACCASE-7"/>
    <property type="match status" value="1"/>
</dbReference>
<comment type="similarity">
    <text evidence="1">Belongs to the multicopper oxidase family.</text>
</comment>
<dbReference type="GO" id="GO:0016491">
    <property type="term" value="F:oxidoreductase activity"/>
    <property type="evidence" value="ECO:0007669"/>
    <property type="project" value="TreeGrafter"/>
</dbReference>
<dbReference type="EMBL" id="LR862152">
    <property type="protein sequence ID" value="CAD1834510.1"/>
    <property type="molecule type" value="Genomic_DNA"/>
</dbReference>
<accession>A0A6V7PUH7</accession>
<feature type="domain" description="Plastocyanin-like" evidence="2">
    <location>
        <begin position="5"/>
        <end position="118"/>
    </location>
</feature>
<name>A0A6V7PUH7_ANACO</name>
<gene>
    <name evidence="3" type="ORF">CB5_LOCUS17721</name>
</gene>
<evidence type="ECO:0000259" key="2">
    <source>
        <dbReference type="Pfam" id="PF07732"/>
    </source>
</evidence>
<dbReference type="InterPro" id="IPR034288">
    <property type="entry name" value="CuRO_1_LCC"/>
</dbReference>
<dbReference type="Pfam" id="PF07732">
    <property type="entry name" value="Cu-oxidase_3"/>
    <property type="match status" value="1"/>
</dbReference>
<proteinExistence type="inferred from homology"/>
<sequence>MKPRIRNQTISRMCKEKVILAVNDQFPGPAIEVTEGDSVVVHVVNESPFDMTIHWHGLFQLRNAWADGPNMVTQCPIRPGRKQTYRFNVTGQEGTLWWHAHASYHRVTVHGPLIIRPKGGTEALPFPKPDDEVTVVLGEWWNANVVDAEKEVMRGITSTISDAFTINGYPGDLYNCSG</sequence>